<dbReference type="OMA" id="CTRNIQK"/>
<keyword evidence="6" id="KW-0931">ER-Golgi transport</keyword>
<feature type="transmembrane region" description="Helical" evidence="10">
    <location>
        <begin position="283"/>
        <end position="307"/>
    </location>
</feature>
<reference evidence="11 12" key="1">
    <citation type="journal article" date="2019" name="Sci. Rep.">
        <title>Nanopore sequencing improves the draft genome of the human pathogenic amoeba Naegleria fowleri.</title>
        <authorList>
            <person name="Liechti N."/>
            <person name="Schurch N."/>
            <person name="Bruggmann R."/>
            <person name="Wittwer M."/>
        </authorList>
    </citation>
    <scope>NUCLEOTIDE SEQUENCE [LARGE SCALE GENOMIC DNA]</scope>
    <source>
        <strain evidence="11 12">ATCC 30894</strain>
    </source>
</reference>
<evidence type="ECO:0000313" key="11">
    <source>
        <dbReference type="EMBL" id="KAF0971979.1"/>
    </source>
</evidence>
<evidence type="ECO:0000313" key="12">
    <source>
        <dbReference type="Proteomes" id="UP000444721"/>
    </source>
</evidence>
<evidence type="ECO:0000256" key="2">
    <source>
        <dbReference type="ARBA" id="ARBA00007891"/>
    </source>
</evidence>
<dbReference type="GO" id="GO:0016192">
    <property type="term" value="P:vesicle-mediated transport"/>
    <property type="evidence" value="ECO:0007669"/>
    <property type="project" value="UniProtKB-KW"/>
</dbReference>
<dbReference type="VEuPathDB" id="AmoebaDB:FDP41_009675"/>
<comment type="similarity">
    <text evidence="2">Belongs to the USE1 family.</text>
</comment>
<name>A0A6A5BFY6_NAEFO</name>
<dbReference type="GO" id="GO:0005789">
    <property type="term" value="C:endoplasmic reticulum membrane"/>
    <property type="evidence" value="ECO:0007669"/>
    <property type="project" value="UniProtKB-SubCell"/>
</dbReference>
<evidence type="ECO:0000256" key="5">
    <source>
        <dbReference type="ARBA" id="ARBA00022824"/>
    </source>
</evidence>
<sequence length="311" mass="35759">MFLLKRGAESQASEKNNGSNNEYFLNFNHSGSPSSMLRSATATTAQGLQKLFNHHKASEEADINDIITENEFKQIVNFRRLFEHIKRMEDTVKGEKVQFQKLLIFCEDAEKLLIAVEEPFIKAYGVDAYNQIEEEFHMVSKRIRTNHKQFNKEYLSTTCQTISDETTQLPNIEPLTNCTRNIQKQLLDQRRNESSLIEEYGELLEEVDETAVDEDVEEQDKATEELSKLTSMLKQKAIEVNQAIQTDVNMMKRSSVILEESKSALDTAQQRLDSQIDTAKSYLYSHMVFLIVVIVSFLAMIVIISIFPRLV</sequence>
<accession>A0A6A5BFY6</accession>
<dbReference type="GO" id="GO:0015031">
    <property type="term" value="P:protein transport"/>
    <property type="evidence" value="ECO:0007669"/>
    <property type="project" value="UniProtKB-KW"/>
</dbReference>
<evidence type="ECO:0000256" key="3">
    <source>
        <dbReference type="ARBA" id="ARBA00022448"/>
    </source>
</evidence>
<proteinExistence type="inferred from homology"/>
<evidence type="ECO:0000256" key="6">
    <source>
        <dbReference type="ARBA" id="ARBA00022892"/>
    </source>
</evidence>
<dbReference type="AlphaFoldDB" id="A0A6A5BFY6"/>
<comment type="caution">
    <text evidence="11">The sequence shown here is derived from an EMBL/GenBank/DDBJ whole genome shotgun (WGS) entry which is preliminary data.</text>
</comment>
<dbReference type="EMBL" id="VFQX01000072">
    <property type="protein sequence ID" value="KAF0971979.1"/>
    <property type="molecule type" value="Genomic_DNA"/>
</dbReference>
<keyword evidence="8 10" id="KW-1133">Transmembrane helix</keyword>
<keyword evidence="7" id="KW-0653">Protein transport</keyword>
<dbReference type="Proteomes" id="UP000444721">
    <property type="component" value="Unassembled WGS sequence"/>
</dbReference>
<protein>
    <submittedName>
        <fullName evidence="11">Uncharacterized protein</fullName>
    </submittedName>
</protein>
<organism evidence="11 12">
    <name type="scientific">Naegleria fowleri</name>
    <name type="common">Brain eating amoeba</name>
    <dbReference type="NCBI Taxonomy" id="5763"/>
    <lineage>
        <taxon>Eukaryota</taxon>
        <taxon>Discoba</taxon>
        <taxon>Heterolobosea</taxon>
        <taxon>Tetramitia</taxon>
        <taxon>Eutetramitia</taxon>
        <taxon>Vahlkampfiidae</taxon>
        <taxon>Naegleria</taxon>
    </lineage>
</organism>
<dbReference type="RefSeq" id="XP_044556694.1">
    <property type="nucleotide sequence ID" value="XM_044713658.1"/>
</dbReference>
<dbReference type="VEuPathDB" id="AmoebaDB:NfTy_087300"/>
<dbReference type="Pfam" id="PF09753">
    <property type="entry name" value="Use1"/>
    <property type="match status" value="1"/>
</dbReference>
<dbReference type="GeneID" id="68116890"/>
<evidence type="ECO:0000256" key="9">
    <source>
        <dbReference type="ARBA" id="ARBA00023136"/>
    </source>
</evidence>
<evidence type="ECO:0000256" key="4">
    <source>
        <dbReference type="ARBA" id="ARBA00022692"/>
    </source>
</evidence>
<comment type="subcellular location">
    <subcellularLocation>
        <location evidence="1">Endoplasmic reticulum membrane</location>
        <topology evidence="1">Single-pass type IV membrane protein</topology>
    </subcellularLocation>
</comment>
<evidence type="ECO:0000256" key="8">
    <source>
        <dbReference type="ARBA" id="ARBA00022989"/>
    </source>
</evidence>
<dbReference type="OrthoDB" id="10358667at2759"/>
<dbReference type="VEuPathDB" id="AmoebaDB:NF0099730"/>
<evidence type="ECO:0000256" key="1">
    <source>
        <dbReference type="ARBA" id="ARBA00004163"/>
    </source>
</evidence>
<dbReference type="InterPro" id="IPR019150">
    <property type="entry name" value="Vesicle_transport_protein_Use1"/>
</dbReference>
<keyword evidence="9 10" id="KW-0472">Membrane</keyword>
<keyword evidence="4 10" id="KW-0812">Transmembrane</keyword>
<evidence type="ECO:0000256" key="7">
    <source>
        <dbReference type="ARBA" id="ARBA00022927"/>
    </source>
</evidence>
<keyword evidence="3" id="KW-0813">Transport</keyword>
<evidence type="ECO:0000256" key="10">
    <source>
        <dbReference type="SAM" id="Phobius"/>
    </source>
</evidence>
<gene>
    <name evidence="11" type="ORF">FDP41_009675</name>
</gene>
<keyword evidence="12" id="KW-1185">Reference proteome</keyword>
<keyword evidence="5" id="KW-0256">Endoplasmic reticulum</keyword>